<evidence type="ECO:0000256" key="5">
    <source>
        <dbReference type="ARBA" id="ARBA00023242"/>
    </source>
</evidence>
<dbReference type="GO" id="GO:0005664">
    <property type="term" value="C:nuclear origin of replication recognition complex"/>
    <property type="evidence" value="ECO:0007669"/>
    <property type="project" value="InterPro"/>
</dbReference>
<dbReference type="Proteomes" id="UP000184073">
    <property type="component" value="Unassembled WGS sequence"/>
</dbReference>
<dbReference type="GO" id="GO:0006260">
    <property type="term" value="P:DNA replication"/>
    <property type="evidence" value="ECO:0007669"/>
    <property type="project" value="UniProtKB-KW"/>
</dbReference>
<feature type="compositionally biased region" description="Polar residues" evidence="6">
    <location>
        <begin position="98"/>
        <end position="135"/>
    </location>
</feature>
<evidence type="ECO:0000256" key="1">
    <source>
        <dbReference type="ARBA" id="ARBA00004123"/>
    </source>
</evidence>
<dbReference type="OrthoDB" id="5367324at2759"/>
<dbReference type="AlphaFoldDB" id="A0A1L9PB13"/>
<feature type="domain" description="ORC6 first cyclin-like" evidence="7">
    <location>
        <begin position="10"/>
        <end position="97"/>
    </location>
</feature>
<dbReference type="GeneID" id="63724106"/>
<evidence type="ECO:0000313" key="9">
    <source>
        <dbReference type="Proteomes" id="UP000184073"/>
    </source>
</evidence>
<dbReference type="STRING" id="1036611.A0A1L9PB13"/>
<comment type="similarity">
    <text evidence="2">Belongs to the ORC6 family.</text>
</comment>
<dbReference type="RefSeq" id="XP_040664483.1">
    <property type="nucleotide sequence ID" value="XM_040808595.1"/>
</dbReference>
<evidence type="ECO:0000256" key="6">
    <source>
        <dbReference type="SAM" id="MobiDB-lite"/>
    </source>
</evidence>
<evidence type="ECO:0000256" key="3">
    <source>
        <dbReference type="ARBA" id="ARBA00022705"/>
    </source>
</evidence>
<evidence type="ECO:0000313" key="8">
    <source>
        <dbReference type="EMBL" id="OJI98720.1"/>
    </source>
</evidence>
<dbReference type="VEuPathDB" id="FungiDB:ASPVEDRAFT_162186"/>
<protein>
    <recommendedName>
        <fullName evidence="7">ORC6 first cyclin-like domain-containing protein</fullName>
    </recommendedName>
</protein>
<keyword evidence="5" id="KW-0539">Nucleus</keyword>
<dbReference type="InterPro" id="IPR008721">
    <property type="entry name" value="ORC6_cyclin_first"/>
</dbReference>
<reference evidence="9" key="1">
    <citation type="journal article" date="2017" name="Genome Biol.">
        <title>Comparative genomics reveals high biological diversity and specific adaptations in the industrially and medically important fungal genus Aspergillus.</title>
        <authorList>
            <person name="de Vries R.P."/>
            <person name="Riley R."/>
            <person name="Wiebenga A."/>
            <person name="Aguilar-Osorio G."/>
            <person name="Amillis S."/>
            <person name="Uchima C.A."/>
            <person name="Anderluh G."/>
            <person name="Asadollahi M."/>
            <person name="Askin M."/>
            <person name="Barry K."/>
            <person name="Battaglia E."/>
            <person name="Bayram O."/>
            <person name="Benocci T."/>
            <person name="Braus-Stromeyer S.A."/>
            <person name="Caldana C."/>
            <person name="Canovas D."/>
            <person name="Cerqueira G.C."/>
            <person name="Chen F."/>
            <person name="Chen W."/>
            <person name="Choi C."/>
            <person name="Clum A."/>
            <person name="Dos Santos R.A."/>
            <person name="Damasio A.R."/>
            <person name="Diallinas G."/>
            <person name="Emri T."/>
            <person name="Fekete E."/>
            <person name="Flipphi M."/>
            <person name="Freyberg S."/>
            <person name="Gallo A."/>
            <person name="Gournas C."/>
            <person name="Habgood R."/>
            <person name="Hainaut M."/>
            <person name="Harispe M.L."/>
            <person name="Henrissat B."/>
            <person name="Hilden K.S."/>
            <person name="Hope R."/>
            <person name="Hossain A."/>
            <person name="Karabika E."/>
            <person name="Karaffa L."/>
            <person name="Karanyi Z."/>
            <person name="Krasevec N."/>
            <person name="Kuo A."/>
            <person name="Kusch H."/>
            <person name="LaButti K."/>
            <person name="Lagendijk E.L."/>
            <person name="Lapidus A."/>
            <person name="Levasseur A."/>
            <person name="Lindquist E."/>
            <person name="Lipzen A."/>
            <person name="Logrieco A.F."/>
            <person name="MacCabe A."/>
            <person name="Maekelae M.R."/>
            <person name="Malavazi I."/>
            <person name="Melin P."/>
            <person name="Meyer V."/>
            <person name="Mielnichuk N."/>
            <person name="Miskei M."/>
            <person name="Molnar A.P."/>
            <person name="Mule G."/>
            <person name="Ngan C.Y."/>
            <person name="Orejas M."/>
            <person name="Orosz E."/>
            <person name="Ouedraogo J.P."/>
            <person name="Overkamp K.M."/>
            <person name="Park H.-S."/>
            <person name="Perrone G."/>
            <person name="Piumi F."/>
            <person name="Punt P.J."/>
            <person name="Ram A.F."/>
            <person name="Ramon A."/>
            <person name="Rauscher S."/>
            <person name="Record E."/>
            <person name="Riano-Pachon D.M."/>
            <person name="Robert V."/>
            <person name="Roehrig J."/>
            <person name="Ruller R."/>
            <person name="Salamov A."/>
            <person name="Salih N.S."/>
            <person name="Samson R.A."/>
            <person name="Sandor E."/>
            <person name="Sanguinetti M."/>
            <person name="Schuetze T."/>
            <person name="Sepcic K."/>
            <person name="Shelest E."/>
            <person name="Sherlock G."/>
            <person name="Sophianopoulou V."/>
            <person name="Squina F.M."/>
            <person name="Sun H."/>
            <person name="Susca A."/>
            <person name="Todd R.B."/>
            <person name="Tsang A."/>
            <person name="Unkles S.E."/>
            <person name="van de Wiele N."/>
            <person name="van Rossen-Uffink D."/>
            <person name="Oliveira J.V."/>
            <person name="Vesth T.C."/>
            <person name="Visser J."/>
            <person name="Yu J.-H."/>
            <person name="Zhou M."/>
            <person name="Andersen M.R."/>
            <person name="Archer D.B."/>
            <person name="Baker S.E."/>
            <person name="Benoit I."/>
            <person name="Brakhage A.A."/>
            <person name="Braus G.H."/>
            <person name="Fischer R."/>
            <person name="Frisvad J.C."/>
            <person name="Goldman G.H."/>
            <person name="Houbraken J."/>
            <person name="Oakley B."/>
            <person name="Pocsi I."/>
            <person name="Scazzocchio C."/>
            <person name="Seiboth B."/>
            <person name="vanKuyk P.A."/>
            <person name="Wortman J."/>
            <person name="Dyer P.S."/>
            <person name="Grigoriev I.V."/>
        </authorList>
    </citation>
    <scope>NUCLEOTIDE SEQUENCE [LARGE SCALE GENOMIC DNA]</scope>
    <source>
        <strain evidence="9">CBS 583.65</strain>
    </source>
</reference>
<dbReference type="EMBL" id="KV878126">
    <property type="protein sequence ID" value="OJI98720.1"/>
    <property type="molecule type" value="Genomic_DNA"/>
</dbReference>
<feature type="compositionally biased region" description="Polar residues" evidence="6">
    <location>
        <begin position="164"/>
        <end position="177"/>
    </location>
</feature>
<evidence type="ECO:0000259" key="7">
    <source>
        <dbReference type="Pfam" id="PF05460"/>
    </source>
</evidence>
<proteinExistence type="inferred from homology"/>
<sequence>MNNRPVEQALATLLPTHAQDMPPELRSLALSFVAQSRSSSSSLKPDEEIARPFACAELACKRLTRTLKLPPLLGQPPCPPRVYKKLYSFLERTLSISSPKRTESMSASGTPSRSGSAPSTPTKQSRVVQTPSKVSATPRGLENTPSKPTPLKRTYTNHDESRTPQRPNKILSNNHLTSTKIPDAPAWVMASIRMVCKTLSTPAPRMSTWSRPPVSRTLPPHIFAGVSSILHLIDAEDEFDEEATEFLEPVVSAKDREKDEDFNELINALVVSVYFLVLARRRQPGESSADGSQDAPRKMDKKTFSEMRQTALVSLGFPSTERRHREDVDQWIALIMEQNWAHGKEWFENIPQAGELDGDDEFLSDDGGHYGEEGNGNRSNKRLKTLPGDRGLFSFGSSRRGLLPGLGTMMQDRVDWLSPERREDYAGWKADIMARIEEVEATA</sequence>
<feature type="region of interest" description="Disordered" evidence="6">
    <location>
        <begin position="98"/>
        <end position="177"/>
    </location>
</feature>
<comment type="subcellular location">
    <subcellularLocation>
        <location evidence="1">Nucleus</location>
    </subcellularLocation>
</comment>
<organism evidence="8 9">
    <name type="scientific">Aspergillus versicolor CBS 583.65</name>
    <dbReference type="NCBI Taxonomy" id="1036611"/>
    <lineage>
        <taxon>Eukaryota</taxon>
        <taxon>Fungi</taxon>
        <taxon>Dikarya</taxon>
        <taxon>Ascomycota</taxon>
        <taxon>Pezizomycotina</taxon>
        <taxon>Eurotiomycetes</taxon>
        <taxon>Eurotiomycetidae</taxon>
        <taxon>Eurotiales</taxon>
        <taxon>Aspergillaceae</taxon>
        <taxon>Aspergillus</taxon>
        <taxon>Aspergillus subgen. Nidulantes</taxon>
    </lineage>
</organism>
<dbReference type="Pfam" id="PF05460">
    <property type="entry name" value="ORC6"/>
    <property type="match status" value="1"/>
</dbReference>
<evidence type="ECO:0000256" key="2">
    <source>
        <dbReference type="ARBA" id="ARBA00010840"/>
    </source>
</evidence>
<evidence type="ECO:0000256" key="4">
    <source>
        <dbReference type="ARBA" id="ARBA00023125"/>
    </source>
</evidence>
<keyword evidence="9" id="KW-1185">Reference proteome</keyword>
<dbReference type="GO" id="GO:0003677">
    <property type="term" value="F:DNA binding"/>
    <property type="evidence" value="ECO:0007669"/>
    <property type="project" value="UniProtKB-KW"/>
</dbReference>
<accession>A0A1L9PB13</accession>
<name>A0A1L9PB13_ASPVE</name>
<keyword evidence="4" id="KW-0238">DNA-binding</keyword>
<gene>
    <name evidence="8" type="ORF">ASPVEDRAFT_162186</name>
</gene>
<keyword evidence="3" id="KW-0235">DNA replication</keyword>